<comment type="caution">
    <text evidence="1">The sequence shown here is derived from an EMBL/GenBank/DDBJ whole genome shotgun (WGS) entry which is preliminary data.</text>
</comment>
<organism evidence="1 2">
    <name type="scientific">Dipteronia sinensis</name>
    <dbReference type="NCBI Taxonomy" id="43782"/>
    <lineage>
        <taxon>Eukaryota</taxon>
        <taxon>Viridiplantae</taxon>
        <taxon>Streptophyta</taxon>
        <taxon>Embryophyta</taxon>
        <taxon>Tracheophyta</taxon>
        <taxon>Spermatophyta</taxon>
        <taxon>Magnoliopsida</taxon>
        <taxon>eudicotyledons</taxon>
        <taxon>Gunneridae</taxon>
        <taxon>Pentapetalae</taxon>
        <taxon>rosids</taxon>
        <taxon>malvids</taxon>
        <taxon>Sapindales</taxon>
        <taxon>Sapindaceae</taxon>
        <taxon>Hippocastanoideae</taxon>
        <taxon>Acereae</taxon>
        <taxon>Dipteronia</taxon>
    </lineage>
</organism>
<reference evidence="1" key="1">
    <citation type="journal article" date="2023" name="Plant J.">
        <title>Genome sequences and population genomics provide insights into the demographic history, inbreeding, and mutation load of two 'living fossil' tree species of Dipteronia.</title>
        <authorList>
            <person name="Feng Y."/>
            <person name="Comes H.P."/>
            <person name="Chen J."/>
            <person name="Zhu S."/>
            <person name="Lu R."/>
            <person name="Zhang X."/>
            <person name="Li P."/>
            <person name="Qiu J."/>
            <person name="Olsen K.M."/>
            <person name="Qiu Y."/>
        </authorList>
    </citation>
    <scope>NUCLEOTIDE SEQUENCE</scope>
    <source>
        <strain evidence="1">NBL</strain>
    </source>
</reference>
<accession>A0AAE0B072</accession>
<name>A0AAE0B072_9ROSI</name>
<sequence length="75" mass="8925">MESPKEERERYTVDHKTFLGRHISWSSNALERERKKNRGLEMELTLNECLAGKSMQDLTCLEEMKELELLLEEKI</sequence>
<dbReference type="Proteomes" id="UP001281410">
    <property type="component" value="Unassembled WGS sequence"/>
</dbReference>
<dbReference type="AlphaFoldDB" id="A0AAE0B072"/>
<evidence type="ECO:0000313" key="1">
    <source>
        <dbReference type="EMBL" id="KAK3227073.1"/>
    </source>
</evidence>
<protein>
    <submittedName>
        <fullName evidence="1">Uncharacterized protein</fullName>
    </submittedName>
</protein>
<evidence type="ECO:0000313" key="2">
    <source>
        <dbReference type="Proteomes" id="UP001281410"/>
    </source>
</evidence>
<dbReference type="EMBL" id="JANJYJ010000002">
    <property type="protein sequence ID" value="KAK3227073.1"/>
    <property type="molecule type" value="Genomic_DNA"/>
</dbReference>
<keyword evidence="2" id="KW-1185">Reference proteome</keyword>
<proteinExistence type="predicted"/>
<gene>
    <name evidence="1" type="ORF">Dsin_006935</name>
</gene>